<dbReference type="RefSeq" id="WP_343850777.1">
    <property type="nucleotide sequence ID" value="NZ_BAAAFI010000008.1"/>
</dbReference>
<dbReference type="EMBL" id="BAAAFI010000008">
    <property type="protein sequence ID" value="GAA0878916.1"/>
    <property type="molecule type" value="Genomic_DNA"/>
</dbReference>
<proteinExistence type="inferred from homology"/>
<organism evidence="4 5">
    <name type="scientific">Algoriphagus jejuensis</name>
    <dbReference type="NCBI Taxonomy" id="419934"/>
    <lineage>
        <taxon>Bacteria</taxon>
        <taxon>Pseudomonadati</taxon>
        <taxon>Bacteroidota</taxon>
        <taxon>Cytophagia</taxon>
        <taxon>Cytophagales</taxon>
        <taxon>Cyclobacteriaceae</taxon>
        <taxon>Algoriphagus</taxon>
    </lineage>
</organism>
<keyword evidence="5" id="KW-1185">Reference proteome</keyword>
<accession>A0ABN1MZH1</accession>
<dbReference type="SUPFAM" id="SSF52266">
    <property type="entry name" value="SGNH hydrolase"/>
    <property type="match status" value="1"/>
</dbReference>
<evidence type="ECO:0000313" key="5">
    <source>
        <dbReference type="Proteomes" id="UP001500469"/>
    </source>
</evidence>
<evidence type="ECO:0000259" key="3">
    <source>
        <dbReference type="Pfam" id="PF13472"/>
    </source>
</evidence>
<dbReference type="PANTHER" id="PTHR43695:SF1">
    <property type="entry name" value="RHAMNOGALACTURONAN ACETYLESTERASE"/>
    <property type="match status" value="1"/>
</dbReference>
<dbReference type="Proteomes" id="UP001500469">
    <property type="component" value="Unassembled WGS sequence"/>
</dbReference>
<dbReference type="Gene3D" id="3.40.50.1110">
    <property type="entry name" value="SGNH hydrolase"/>
    <property type="match status" value="1"/>
</dbReference>
<dbReference type="InterPro" id="IPR036514">
    <property type="entry name" value="SGNH_hydro_sf"/>
</dbReference>
<dbReference type="PANTHER" id="PTHR43695">
    <property type="entry name" value="PUTATIVE (AFU_ORTHOLOGUE AFUA_2G17250)-RELATED"/>
    <property type="match status" value="1"/>
</dbReference>
<protein>
    <submittedName>
        <fullName evidence="4">Rhamnogalacturonan acetylesterase</fullName>
    </submittedName>
</protein>
<name>A0ABN1MZH1_9BACT</name>
<comment type="similarity">
    <text evidence="1">Belongs to the 'GDSL' lipolytic enzyme family.</text>
</comment>
<reference evidence="4 5" key="1">
    <citation type="journal article" date="2019" name="Int. J. Syst. Evol. Microbiol.">
        <title>The Global Catalogue of Microorganisms (GCM) 10K type strain sequencing project: providing services to taxonomists for standard genome sequencing and annotation.</title>
        <authorList>
            <consortium name="The Broad Institute Genomics Platform"/>
            <consortium name="The Broad Institute Genome Sequencing Center for Infectious Disease"/>
            <person name="Wu L."/>
            <person name="Ma J."/>
        </authorList>
    </citation>
    <scope>NUCLEOTIDE SEQUENCE [LARGE SCALE GENOMIC DNA]</scope>
    <source>
        <strain evidence="4 5">JCM 16112</strain>
    </source>
</reference>
<sequence length="267" mass="30275">MNTTRTTLLTFAALLLLSAGLMSFAFTQKVTKIYLIGDSTMADYSTYEGEDYMNKRYPLMGWGQVFQELFDEKAIASLGHLISTDSVLVDDRARGGRSTRTFFEEGRWSAVYRDLHPGDLVLMQFGHNDAAKEKTERYVATEGYREYIRLFVTQTREKGGIPIVLTPVNRNYPWKEGKLENVHGEYYQAAVEVAGELGVHLIDLTQRSMDAFTEKGEAYVTAHYFMNFEPGVYPNYPEGSKDNTHFQPEGAKAVAELVLEGMVELKR</sequence>
<evidence type="ECO:0000313" key="4">
    <source>
        <dbReference type="EMBL" id="GAA0878916.1"/>
    </source>
</evidence>
<comment type="caution">
    <text evidence="4">The sequence shown here is derived from an EMBL/GenBank/DDBJ whole genome shotgun (WGS) entry which is preliminary data.</text>
</comment>
<dbReference type="Pfam" id="PF13472">
    <property type="entry name" value="Lipase_GDSL_2"/>
    <property type="match status" value="1"/>
</dbReference>
<evidence type="ECO:0000256" key="2">
    <source>
        <dbReference type="ARBA" id="ARBA00022801"/>
    </source>
</evidence>
<dbReference type="InterPro" id="IPR013830">
    <property type="entry name" value="SGNH_hydro"/>
</dbReference>
<dbReference type="InterPro" id="IPR037459">
    <property type="entry name" value="RhgT-like"/>
</dbReference>
<gene>
    <name evidence="4" type="primary">rhgT_2</name>
    <name evidence="4" type="ORF">GCM10009119_18840</name>
</gene>
<dbReference type="CDD" id="cd01821">
    <property type="entry name" value="Rhamnogalacturan_acetylesterase_like"/>
    <property type="match status" value="1"/>
</dbReference>
<keyword evidence="2" id="KW-0378">Hydrolase</keyword>
<evidence type="ECO:0000256" key="1">
    <source>
        <dbReference type="ARBA" id="ARBA00008668"/>
    </source>
</evidence>
<feature type="domain" description="SGNH hydrolase-type esterase" evidence="3">
    <location>
        <begin position="35"/>
        <end position="221"/>
    </location>
</feature>